<feature type="domain" description="DUF7088" evidence="3">
    <location>
        <begin position="45"/>
        <end position="155"/>
    </location>
</feature>
<dbReference type="EMBL" id="JAAGWD010000006">
    <property type="protein sequence ID" value="NEM99010.1"/>
    <property type="molecule type" value="Genomic_DNA"/>
</dbReference>
<keyword evidence="1" id="KW-1133">Transmembrane helix</keyword>
<reference evidence="4 5" key="1">
    <citation type="submission" date="2020-02" db="EMBL/GenBank/DDBJ databases">
        <authorList>
            <person name="Kim M.K."/>
        </authorList>
    </citation>
    <scope>NUCLEOTIDE SEQUENCE [LARGE SCALE GENOMIC DNA]</scope>
    <source>
        <strain evidence="4 5">BT327</strain>
    </source>
</reference>
<evidence type="ECO:0000259" key="3">
    <source>
        <dbReference type="Pfam" id="PF23357"/>
    </source>
</evidence>
<dbReference type="AlphaFoldDB" id="A0A6B3LZC9"/>
<dbReference type="Pfam" id="PF23357">
    <property type="entry name" value="DUF7088"/>
    <property type="match status" value="1"/>
</dbReference>
<dbReference type="Pfam" id="PF09822">
    <property type="entry name" value="ABC_transp_aux"/>
    <property type="match status" value="1"/>
</dbReference>
<evidence type="ECO:0000313" key="5">
    <source>
        <dbReference type="Proteomes" id="UP000474777"/>
    </source>
</evidence>
<evidence type="ECO:0000313" key="4">
    <source>
        <dbReference type="EMBL" id="NEM99010.1"/>
    </source>
</evidence>
<dbReference type="NCBIfam" id="TIGR03521">
    <property type="entry name" value="GldG"/>
    <property type="match status" value="1"/>
</dbReference>
<keyword evidence="1" id="KW-0812">Transmembrane</keyword>
<feature type="transmembrane region" description="Helical" evidence="1">
    <location>
        <begin position="535"/>
        <end position="558"/>
    </location>
</feature>
<proteinExistence type="predicted"/>
<dbReference type="RefSeq" id="WP_163915890.1">
    <property type="nucleotide sequence ID" value="NZ_JAAGWD010000006.1"/>
</dbReference>
<name>A0A6B3LZC9_9BACT</name>
<comment type="caution">
    <text evidence="4">The sequence shown here is derived from an EMBL/GenBank/DDBJ whole genome shotgun (WGS) entry which is preliminary data.</text>
</comment>
<dbReference type="Proteomes" id="UP000474777">
    <property type="component" value="Unassembled WGS sequence"/>
</dbReference>
<evidence type="ECO:0000259" key="2">
    <source>
        <dbReference type="Pfam" id="PF09822"/>
    </source>
</evidence>
<organism evidence="4 5">
    <name type="scientific">Pontibacter burrus</name>
    <dbReference type="NCBI Taxonomy" id="2704466"/>
    <lineage>
        <taxon>Bacteria</taxon>
        <taxon>Pseudomonadati</taxon>
        <taxon>Bacteroidota</taxon>
        <taxon>Cytophagia</taxon>
        <taxon>Cytophagales</taxon>
        <taxon>Hymenobacteraceae</taxon>
        <taxon>Pontibacter</taxon>
    </lineage>
</organism>
<dbReference type="InterPro" id="IPR019196">
    <property type="entry name" value="ABC_transp_unknown"/>
</dbReference>
<accession>A0A6B3LZC9</accession>
<gene>
    <name evidence="4" type="primary">gldG</name>
    <name evidence="4" type="ORF">GXP69_15015</name>
</gene>
<dbReference type="InterPro" id="IPR055396">
    <property type="entry name" value="DUF7088"/>
</dbReference>
<evidence type="ECO:0000256" key="1">
    <source>
        <dbReference type="SAM" id="Phobius"/>
    </source>
</evidence>
<sequence length="566" mass="64523">MVTQETKKPTSKRRRDITRYLLAIVSLVMVNMLVYNYFFRIDLTEDKRYSISPVTKQMLGELPGEVFVEVYLEGDFPSGFKRLQQSARETLDEFRIYADGNVRYTYFDPNSITDEKKRTEFMQQLGQKGIQPTNLRATEEGKQVERLVFPGAIIRYNGKETAVNFLKGNLAATPDERLNQSVEGVEYELAAGIRKIAFQGSKTIGYITGQGELEFQQVTDLLGSLQQYYRVAMGNLNEIPSLEGLDLIIVAKPTQPYSDADKYKIDQFLMNGGKAVFFVDALDANLDSLGRGGTFAMPYNHNLDDLFFRYGVRLNPTLIMDLNSGFIPLVTGYTGGRPSTEMINWRFYPLLNKFSKHPITRNLDAVYSKFIGTIDTVKATGVIKTPLLYTSRYSRIMQAPVPLTLEEARMDVNPEQYQAGEQPVGYLLEGTFTSLFRNRRAPAGVANTTVKEQGVPTQIAVFSDGDLIRNDVNPRTGQAYELGFDRFNNIKFANKELAMNTIHYLLDSEGLINVRSKEIKLRPLDRVRVQEEKTYWQVLNLVVPIALLALFGVTRYYLRKRRYEKF</sequence>
<dbReference type="InterPro" id="IPR019863">
    <property type="entry name" value="Motility-assoc_ABC-rel_GldG"/>
</dbReference>
<feature type="transmembrane region" description="Helical" evidence="1">
    <location>
        <begin position="20"/>
        <end position="39"/>
    </location>
</feature>
<feature type="domain" description="ABC-type uncharacterised transport system" evidence="2">
    <location>
        <begin position="202"/>
        <end position="500"/>
    </location>
</feature>
<keyword evidence="5" id="KW-1185">Reference proteome</keyword>
<keyword evidence="1" id="KW-0472">Membrane</keyword>
<protein>
    <submittedName>
        <fullName evidence="4">Gliding motility-associated ABC transporter substrate-binding protein GldG</fullName>
    </submittedName>
</protein>